<comment type="caution">
    <text evidence="1">The sequence shown here is derived from an EMBL/GenBank/DDBJ whole genome shotgun (WGS) entry which is preliminary data.</text>
</comment>
<sequence length="153" mass="16888">MLRTRLNEALKQAMLAKNQRAVSTVRLILAALKDRDIAARSRGVTDGIDEAEILSMLQTMIKQRGESIKLYEQGGRLELAEQEREEITVIEGFLPKQMSEEEVAAAVKTVVDEIGATCIKDMGKVMAELKARYAGQMDFAKVSGTVKQQLSAC</sequence>
<dbReference type="RefSeq" id="WP_094302953.1">
    <property type="nucleotide sequence ID" value="NZ_NOWT01000006.1"/>
</dbReference>
<dbReference type="AlphaFoldDB" id="A0A235HHG4"/>
<gene>
    <name evidence="1" type="ORF">CHT98_09265</name>
</gene>
<dbReference type="Gene3D" id="1.10.1510.10">
    <property type="entry name" value="Uncharacterised protein YqeY/AIM41 PF09424, N-terminal domain"/>
    <property type="match status" value="1"/>
</dbReference>
<dbReference type="EMBL" id="NOWT01000006">
    <property type="protein sequence ID" value="OYD84635.1"/>
    <property type="molecule type" value="Genomic_DNA"/>
</dbReference>
<dbReference type="PANTHER" id="PTHR28055">
    <property type="entry name" value="ALTERED INHERITANCE OF MITOCHONDRIA PROTEIN 41, MITOCHONDRIAL"/>
    <property type="match status" value="1"/>
</dbReference>
<dbReference type="SUPFAM" id="SSF89095">
    <property type="entry name" value="GatB/YqeY motif"/>
    <property type="match status" value="1"/>
</dbReference>
<dbReference type="InterPro" id="IPR003789">
    <property type="entry name" value="Asn/Gln_tRNA_amidoTrase-B-like"/>
</dbReference>
<dbReference type="InterPro" id="IPR042184">
    <property type="entry name" value="YqeY/Aim41_N"/>
</dbReference>
<name>A0A235HHG4_AZOBR</name>
<organism evidence="1 2">
    <name type="scientific">Azospirillum brasilense</name>
    <dbReference type="NCBI Taxonomy" id="192"/>
    <lineage>
        <taxon>Bacteria</taxon>
        <taxon>Pseudomonadati</taxon>
        <taxon>Pseudomonadota</taxon>
        <taxon>Alphaproteobacteria</taxon>
        <taxon>Rhodospirillales</taxon>
        <taxon>Azospirillaceae</taxon>
        <taxon>Azospirillum</taxon>
    </lineage>
</organism>
<reference evidence="1 2" key="1">
    <citation type="submission" date="2017-07" db="EMBL/GenBank/DDBJ databases">
        <title>Whole genome sequence of Azospirillum brasilense 2A1, a potential biofertilizer strain.</title>
        <authorList>
            <person name="Fontana C.A."/>
            <person name="Toffoli L.M."/>
            <person name="Salazar S.M."/>
            <person name="Puglisi E."/>
            <person name="Pedraza R."/>
            <person name="Bassi D."/>
            <person name="Cocconcelli P.S."/>
        </authorList>
    </citation>
    <scope>NUCLEOTIDE SEQUENCE [LARGE SCALE GENOMIC DNA]</scope>
    <source>
        <strain evidence="1 2">2A1</strain>
    </source>
</reference>
<dbReference type="Pfam" id="PF09424">
    <property type="entry name" value="YqeY"/>
    <property type="match status" value="1"/>
</dbReference>
<dbReference type="Proteomes" id="UP000215367">
    <property type="component" value="Unassembled WGS sequence"/>
</dbReference>
<dbReference type="PANTHER" id="PTHR28055:SF1">
    <property type="entry name" value="ALTERED INHERITANCE OF MITOCHONDRIA PROTEIN 41, MITOCHONDRIAL"/>
    <property type="match status" value="1"/>
</dbReference>
<dbReference type="GO" id="GO:0016740">
    <property type="term" value="F:transferase activity"/>
    <property type="evidence" value="ECO:0007669"/>
    <property type="project" value="UniProtKB-KW"/>
</dbReference>
<evidence type="ECO:0000313" key="1">
    <source>
        <dbReference type="EMBL" id="OYD84635.1"/>
    </source>
</evidence>
<keyword evidence="1" id="KW-0808">Transferase</keyword>
<dbReference type="Gene3D" id="1.10.10.410">
    <property type="match status" value="1"/>
</dbReference>
<accession>A0A235HHG4</accession>
<evidence type="ECO:0000313" key="2">
    <source>
        <dbReference type="Proteomes" id="UP000215367"/>
    </source>
</evidence>
<proteinExistence type="predicted"/>
<protein>
    <submittedName>
        <fullName evidence="1">Glutamyl-tRNA amidotransferase</fullName>
    </submittedName>
</protein>
<dbReference type="InterPro" id="IPR019004">
    <property type="entry name" value="YqeY/Aim41"/>
</dbReference>
<dbReference type="GO" id="GO:0016884">
    <property type="term" value="F:carbon-nitrogen ligase activity, with glutamine as amido-N-donor"/>
    <property type="evidence" value="ECO:0007669"/>
    <property type="project" value="InterPro"/>
</dbReference>
<dbReference type="InterPro" id="IPR023168">
    <property type="entry name" value="GatB_Yqey_C_2"/>
</dbReference>